<keyword evidence="1" id="KW-0732">Signal</keyword>
<dbReference type="Proteomes" id="UP000593910">
    <property type="component" value="Chromosome"/>
</dbReference>
<dbReference type="EMBL" id="CP041165">
    <property type="protein sequence ID" value="QOP40707.1"/>
    <property type="molecule type" value="Genomic_DNA"/>
</dbReference>
<evidence type="ECO:0000256" key="1">
    <source>
        <dbReference type="SAM" id="SignalP"/>
    </source>
</evidence>
<protein>
    <submittedName>
        <fullName evidence="2">Uncharacterized protein</fullName>
    </submittedName>
</protein>
<dbReference type="AlphaFoldDB" id="A0A7M1ATG4"/>
<dbReference type="RefSeq" id="WP_193114130.1">
    <property type="nucleotide sequence ID" value="NZ_CP041165.1"/>
</dbReference>
<feature type="signal peptide" evidence="1">
    <location>
        <begin position="1"/>
        <end position="21"/>
    </location>
</feature>
<sequence>MKIKSLLVILLLSLFSLALEAQLYTEGIEPISVEKEVQQTIDVPEEIEDDDRLFFTVEDIAKNAYPLVKKIDFHNTISMQEFSTEIHRPPIVL</sequence>
<dbReference type="KEGG" id="smax:FJR03_02690"/>
<accession>A0A7M1ATG4</accession>
<evidence type="ECO:0000313" key="3">
    <source>
        <dbReference type="Proteomes" id="UP000593910"/>
    </source>
</evidence>
<feature type="chain" id="PRO_5032951379" evidence="1">
    <location>
        <begin position="22"/>
        <end position="93"/>
    </location>
</feature>
<keyword evidence="3" id="KW-1185">Reference proteome</keyword>
<proteinExistence type="predicted"/>
<evidence type="ECO:0000313" key="2">
    <source>
        <dbReference type="EMBL" id="QOP40707.1"/>
    </source>
</evidence>
<name>A0A7M1ATG4_9BACT</name>
<reference evidence="2 3" key="1">
    <citation type="submission" date="2019-06" db="EMBL/GenBank/DDBJ databases">
        <title>Sulfurimonas gotlandica sp. nov., a chemoautotrophic and psychrotolerant epsilonproteobacterium isolated from a pelagic redoxcline, and an emended description of the genus Sulfurimonas.</title>
        <authorList>
            <person name="Wang S."/>
            <person name="Jiang L."/>
            <person name="Shao Z."/>
        </authorList>
    </citation>
    <scope>NUCLEOTIDE SEQUENCE [LARGE SCALE GENOMIC DNA]</scope>
    <source>
        <strain evidence="2 3">B2</strain>
    </source>
</reference>
<organism evidence="2 3">
    <name type="scientific">Sulfurimonas marina</name>
    <dbReference type="NCBI Taxonomy" id="2590551"/>
    <lineage>
        <taxon>Bacteria</taxon>
        <taxon>Pseudomonadati</taxon>
        <taxon>Campylobacterota</taxon>
        <taxon>Epsilonproteobacteria</taxon>
        <taxon>Campylobacterales</taxon>
        <taxon>Sulfurimonadaceae</taxon>
        <taxon>Sulfurimonas</taxon>
    </lineage>
</organism>
<gene>
    <name evidence="2" type="ORF">FJR03_02690</name>
</gene>